<proteinExistence type="predicted"/>
<dbReference type="InterPro" id="IPR021617">
    <property type="entry name" value="DUF3231"/>
</dbReference>
<organism evidence="1 2">
    <name type="scientific">Aquibacillus koreensis</name>
    <dbReference type="NCBI Taxonomy" id="279446"/>
    <lineage>
        <taxon>Bacteria</taxon>
        <taxon>Bacillati</taxon>
        <taxon>Bacillota</taxon>
        <taxon>Bacilli</taxon>
        <taxon>Bacillales</taxon>
        <taxon>Bacillaceae</taxon>
        <taxon>Aquibacillus</taxon>
    </lineage>
</organism>
<keyword evidence="2" id="KW-1185">Reference proteome</keyword>
<comment type="caution">
    <text evidence="1">The sequence shown here is derived from an EMBL/GenBank/DDBJ whole genome shotgun (WGS) entry which is preliminary data.</text>
</comment>
<gene>
    <name evidence="1" type="ORF">NC661_18195</name>
</gene>
<dbReference type="AlphaFoldDB" id="A0A9X3WM98"/>
<dbReference type="Proteomes" id="UP001145072">
    <property type="component" value="Unassembled WGS sequence"/>
</dbReference>
<dbReference type="EMBL" id="JAMQJZ010000018">
    <property type="protein sequence ID" value="MDC3422285.1"/>
    <property type="molecule type" value="Genomic_DNA"/>
</dbReference>
<name>A0A9X3WM98_9BACI</name>
<dbReference type="Pfam" id="PF11553">
    <property type="entry name" value="DUF3231"/>
    <property type="match status" value="2"/>
</dbReference>
<accession>A0A9X3WM98</accession>
<evidence type="ECO:0000313" key="1">
    <source>
        <dbReference type="EMBL" id="MDC3422285.1"/>
    </source>
</evidence>
<protein>
    <submittedName>
        <fullName evidence="1">DUF3231 family protein</fullName>
    </submittedName>
</protein>
<dbReference type="Gene3D" id="1.20.1260.10">
    <property type="match status" value="2"/>
</dbReference>
<dbReference type="RefSeq" id="WP_259868151.1">
    <property type="nucleotide sequence ID" value="NZ_JAOALK010000027.1"/>
</dbReference>
<reference evidence="1" key="1">
    <citation type="submission" date="2022-06" db="EMBL/GenBank/DDBJ databases">
        <title>Aquibacillus sp. a new bacterium isolated from soil saline samples.</title>
        <authorList>
            <person name="Galisteo C."/>
            <person name="De La Haba R."/>
            <person name="Sanchez-Porro C."/>
            <person name="Ventosa A."/>
        </authorList>
    </citation>
    <scope>NUCLEOTIDE SEQUENCE</scope>
    <source>
        <strain evidence="1">JCM 12387</strain>
    </source>
</reference>
<dbReference type="InterPro" id="IPR012347">
    <property type="entry name" value="Ferritin-like"/>
</dbReference>
<sequence>MCSQKNVNLTASEIASIWQSYMSLTHCSCILKYSISIAEDMEVRNTLTKTLENMEHQTQKTKHLLEVEKIPVPVGFGIQDIDMNAPRLFSDSFSLLYFKNVARMMTSSYSLMYTMSSRKDIMDHFRVGTGEIMHVFELISNVLLDKGIYNRAPIIDSSKKVDFIENKDYVSGNNLFGDQRFLNAVEISHVFGNLEANVVGNTITKAFGQTADKKEVREFMEQAGNLSEKIISSLTKVLTSSQLPAPMPSETQIYSSTQPPFSDKFVMYQMSILTSAGVSDYATSVATSLRNDLKRFYSDVLQDTVKLGKKAETLMIKNSWLEQPPQQEKVEF</sequence>
<evidence type="ECO:0000313" key="2">
    <source>
        <dbReference type="Proteomes" id="UP001145072"/>
    </source>
</evidence>